<comment type="similarity">
    <text evidence="1 5">Belongs to the peptidase S41A family.</text>
</comment>
<keyword evidence="4 5" id="KW-0720">Serine protease</keyword>
<dbReference type="FunFam" id="2.30.42.10:FF:000063">
    <property type="entry name" value="Peptidase, S41 family"/>
    <property type="match status" value="1"/>
</dbReference>
<dbReference type="InterPro" id="IPR036034">
    <property type="entry name" value="PDZ_sf"/>
</dbReference>
<dbReference type="GO" id="GO:0006508">
    <property type="term" value="P:proteolysis"/>
    <property type="evidence" value="ECO:0007669"/>
    <property type="project" value="UniProtKB-KW"/>
</dbReference>
<dbReference type="InterPro" id="IPR029045">
    <property type="entry name" value="ClpP/crotonase-like_dom_sf"/>
</dbReference>
<evidence type="ECO:0000256" key="3">
    <source>
        <dbReference type="ARBA" id="ARBA00022801"/>
    </source>
</evidence>
<dbReference type="Pfam" id="PF22694">
    <property type="entry name" value="CtpB_N-like"/>
    <property type="match status" value="1"/>
</dbReference>
<dbReference type="Pfam" id="PF03572">
    <property type="entry name" value="Peptidase_S41"/>
    <property type="match status" value="1"/>
</dbReference>
<comment type="caution">
    <text evidence="9">The sequence shown here is derived from an EMBL/GenBank/DDBJ whole genome shotgun (WGS) entry which is preliminary data.</text>
</comment>
<dbReference type="AlphaFoldDB" id="A0A2M7DQP0"/>
<dbReference type="EMBL" id="PETS01000012">
    <property type="protein sequence ID" value="PIV52060.1"/>
    <property type="molecule type" value="Genomic_DNA"/>
</dbReference>
<dbReference type="PANTHER" id="PTHR32060">
    <property type="entry name" value="TAIL-SPECIFIC PROTEASE"/>
    <property type="match status" value="1"/>
</dbReference>
<protein>
    <recommendedName>
        <fullName evidence="11">PDZ domain-containing protein</fullName>
    </recommendedName>
</protein>
<evidence type="ECO:0000256" key="4">
    <source>
        <dbReference type="ARBA" id="ARBA00022825"/>
    </source>
</evidence>
<gene>
    <name evidence="9" type="ORF">COS18_00675</name>
</gene>
<keyword evidence="3 5" id="KW-0378">Hydrolase</keyword>
<name>A0A2M7DQP0_9BACT</name>
<evidence type="ECO:0000256" key="1">
    <source>
        <dbReference type="ARBA" id="ARBA00009179"/>
    </source>
</evidence>
<dbReference type="CDD" id="cd06782">
    <property type="entry name" value="cpPDZ_CPP-like"/>
    <property type="match status" value="1"/>
</dbReference>
<reference evidence="10" key="1">
    <citation type="submission" date="2017-09" db="EMBL/GenBank/DDBJ databases">
        <title>Depth-based differentiation of microbial function through sediment-hosted aquifers and enrichment of novel symbionts in the deep terrestrial subsurface.</title>
        <authorList>
            <person name="Probst A.J."/>
            <person name="Ladd B."/>
            <person name="Jarett J.K."/>
            <person name="Geller-Mcgrath D.E."/>
            <person name="Sieber C.M.K."/>
            <person name="Emerson J.B."/>
            <person name="Anantharaman K."/>
            <person name="Thomas B.C."/>
            <person name="Malmstrom R."/>
            <person name="Stieglmeier M."/>
            <person name="Klingl A."/>
            <person name="Woyke T."/>
            <person name="Ryan C.M."/>
            <person name="Banfield J.F."/>
        </authorList>
    </citation>
    <scope>NUCLEOTIDE SEQUENCE [LARGE SCALE GENOMIC DNA]</scope>
</reference>
<keyword evidence="6" id="KW-0472">Membrane</keyword>
<dbReference type="SMART" id="SM00245">
    <property type="entry name" value="TSPc"/>
    <property type="match status" value="1"/>
</dbReference>
<evidence type="ECO:0000256" key="6">
    <source>
        <dbReference type="SAM" id="Phobius"/>
    </source>
</evidence>
<feature type="transmembrane region" description="Helical" evidence="6">
    <location>
        <begin position="22"/>
        <end position="43"/>
    </location>
</feature>
<dbReference type="Gene3D" id="3.90.226.10">
    <property type="entry name" value="2-enoyl-CoA Hydratase, Chain A, domain 1"/>
    <property type="match status" value="1"/>
</dbReference>
<feature type="domain" description="Tail specific protease" evidence="8">
    <location>
        <begin position="258"/>
        <end position="446"/>
    </location>
</feature>
<dbReference type="PANTHER" id="PTHR32060:SF30">
    <property type="entry name" value="CARBOXY-TERMINAL PROCESSING PROTEASE CTPA"/>
    <property type="match status" value="1"/>
</dbReference>
<dbReference type="GO" id="GO:0008236">
    <property type="term" value="F:serine-type peptidase activity"/>
    <property type="evidence" value="ECO:0007669"/>
    <property type="project" value="UniProtKB-KW"/>
</dbReference>
<dbReference type="InterPro" id="IPR004447">
    <property type="entry name" value="Peptidase_S41A"/>
</dbReference>
<evidence type="ECO:0000259" key="7">
    <source>
        <dbReference type="SMART" id="SM00228"/>
    </source>
</evidence>
<dbReference type="SUPFAM" id="SSF50156">
    <property type="entry name" value="PDZ domain-like"/>
    <property type="match status" value="1"/>
</dbReference>
<evidence type="ECO:0000259" key="8">
    <source>
        <dbReference type="SMART" id="SM00245"/>
    </source>
</evidence>
<dbReference type="Gene3D" id="3.30.750.44">
    <property type="match status" value="1"/>
</dbReference>
<dbReference type="Gene3D" id="2.30.42.10">
    <property type="match status" value="1"/>
</dbReference>
<evidence type="ECO:0008006" key="11">
    <source>
        <dbReference type="Google" id="ProtNLM"/>
    </source>
</evidence>
<keyword evidence="6" id="KW-0812">Transmembrane</keyword>
<accession>A0A2M7DQP0</accession>
<evidence type="ECO:0000256" key="5">
    <source>
        <dbReference type="RuleBase" id="RU004404"/>
    </source>
</evidence>
<dbReference type="NCBIfam" id="TIGR00225">
    <property type="entry name" value="prc"/>
    <property type="match status" value="1"/>
</dbReference>
<dbReference type="InterPro" id="IPR055210">
    <property type="entry name" value="CtpA/B_N"/>
</dbReference>
<dbReference type="GO" id="GO:0004175">
    <property type="term" value="F:endopeptidase activity"/>
    <property type="evidence" value="ECO:0007669"/>
    <property type="project" value="TreeGrafter"/>
</dbReference>
<evidence type="ECO:0000256" key="2">
    <source>
        <dbReference type="ARBA" id="ARBA00022670"/>
    </source>
</evidence>
<proteinExistence type="inferred from homology"/>
<keyword evidence="6" id="KW-1133">Transmembrane helix</keyword>
<dbReference type="SMART" id="SM00228">
    <property type="entry name" value="PDZ"/>
    <property type="match status" value="1"/>
</dbReference>
<organism evidence="9 10">
    <name type="scientific">Candidatus Falkowbacteria bacterium CG02_land_8_20_14_3_00_36_14</name>
    <dbReference type="NCBI Taxonomy" id="1974560"/>
    <lineage>
        <taxon>Bacteria</taxon>
        <taxon>Candidatus Falkowiibacteriota</taxon>
    </lineage>
</organism>
<keyword evidence="2 5" id="KW-0645">Protease</keyword>
<evidence type="ECO:0000313" key="9">
    <source>
        <dbReference type="EMBL" id="PIV52060.1"/>
    </source>
</evidence>
<sequence length="476" mass="52805">MAPDNFAGPLIINFDIINFNFLFIYIAYLNLLIISIYCQPLLFYVKLLNMDNNINKKSKLTKRFFLVLLILILMFGSFNAGIYLTGKEAVINELAKKEVVYLGKVLGKYSQPDNNLLTQDIDFNLYWKVWDSIKRDYVGKDKINEKELFYGSLKGMVSSLGDPYTIFMDPKITEEFGNDLAGTFEGIGAEIGIRNDILTIIAPLADMPAQKAGLLAGDKIYAIDGESTAGIIVDEAVNKIRGPKDTGVTLSISQDGIEKVKDVTIIRDQIITKSVKKELREDNIYVITISNFNDDTIGLFNEAVQDLLKHNPQGIIIDLRNNPGGYLDTAVDIASEWIEEGTVVSEQFSSEIKNDISATGGARLKDYKTAVLINQGSASASEIVSGALKDYNLATLVGMRTFGKGTVQTLEEYNDGSSVKLTVAKWLTPNGNNINEEGISPDIEVDMTQEDYQNFKDPQLDKAVEILKEQNAKDAY</sequence>
<feature type="domain" description="PDZ" evidence="7">
    <location>
        <begin position="185"/>
        <end position="256"/>
    </location>
</feature>
<dbReference type="Proteomes" id="UP000228896">
    <property type="component" value="Unassembled WGS sequence"/>
</dbReference>
<dbReference type="InterPro" id="IPR001478">
    <property type="entry name" value="PDZ"/>
</dbReference>
<dbReference type="InterPro" id="IPR005151">
    <property type="entry name" value="Tail-specific_protease"/>
</dbReference>
<dbReference type="SUPFAM" id="SSF52096">
    <property type="entry name" value="ClpP/crotonase"/>
    <property type="match status" value="1"/>
</dbReference>
<feature type="transmembrane region" description="Helical" evidence="6">
    <location>
        <begin position="64"/>
        <end position="84"/>
    </location>
</feature>
<dbReference type="GO" id="GO:0030288">
    <property type="term" value="C:outer membrane-bounded periplasmic space"/>
    <property type="evidence" value="ECO:0007669"/>
    <property type="project" value="TreeGrafter"/>
</dbReference>
<dbReference type="Pfam" id="PF00595">
    <property type="entry name" value="PDZ"/>
    <property type="match status" value="1"/>
</dbReference>
<dbReference type="CDD" id="cd07560">
    <property type="entry name" value="Peptidase_S41_CPP"/>
    <property type="match status" value="1"/>
</dbReference>
<dbReference type="GO" id="GO:0007165">
    <property type="term" value="P:signal transduction"/>
    <property type="evidence" value="ECO:0007669"/>
    <property type="project" value="TreeGrafter"/>
</dbReference>
<evidence type="ECO:0000313" key="10">
    <source>
        <dbReference type="Proteomes" id="UP000228896"/>
    </source>
</evidence>